<sequence length="134" mass="14541">MTDYEDVEIDPDIAAAMGFSGFGTQGGTKRKFDANAGFVDPSVSDAQKPAEVKGANNMPLGDRTKRVPRTNDIGMAKDERSVGQSGDQPQSSSIDEDKEPSLQDLANGVRNADGDMVYFLPSFIEDPWKDLRPK</sequence>
<comment type="caution">
    <text evidence="1">The sequence shown here is derived from an EMBL/GenBank/DDBJ whole genome shotgun (WGS) entry which is preliminary data.</text>
</comment>
<gene>
    <name evidence="1" type="ORF">LTR37_012889</name>
</gene>
<dbReference type="Proteomes" id="UP001281147">
    <property type="component" value="Unassembled WGS sequence"/>
</dbReference>
<keyword evidence="2" id="KW-1185">Reference proteome</keyword>
<organism evidence="1 2">
    <name type="scientific">Vermiconidia calcicola</name>
    <dbReference type="NCBI Taxonomy" id="1690605"/>
    <lineage>
        <taxon>Eukaryota</taxon>
        <taxon>Fungi</taxon>
        <taxon>Dikarya</taxon>
        <taxon>Ascomycota</taxon>
        <taxon>Pezizomycotina</taxon>
        <taxon>Dothideomycetes</taxon>
        <taxon>Dothideomycetidae</taxon>
        <taxon>Mycosphaerellales</taxon>
        <taxon>Extremaceae</taxon>
        <taxon>Vermiconidia</taxon>
    </lineage>
</organism>
<evidence type="ECO:0000313" key="1">
    <source>
        <dbReference type="EMBL" id="KAK3706188.1"/>
    </source>
</evidence>
<reference evidence="1" key="1">
    <citation type="submission" date="2023-07" db="EMBL/GenBank/DDBJ databases">
        <title>Black Yeasts Isolated from many extreme environments.</title>
        <authorList>
            <person name="Coleine C."/>
            <person name="Stajich J.E."/>
            <person name="Selbmann L."/>
        </authorList>
    </citation>
    <scope>NUCLEOTIDE SEQUENCE</scope>
    <source>
        <strain evidence="1">CCFEE 5714</strain>
    </source>
</reference>
<dbReference type="EMBL" id="JAUTXU010000122">
    <property type="protein sequence ID" value="KAK3706188.1"/>
    <property type="molecule type" value="Genomic_DNA"/>
</dbReference>
<name>A0ACC3MY50_9PEZI</name>
<evidence type="ECO:0000313" key="2">
    <source>
        <dbReference type="Proteomes" id="UP001281147"/>
    </source>
</evidence>
<protein>
    <submittedName>
        <fullName evidence="1">Uncharacterized protein</fullName>
    </submittedName>
</protein>
<accession>A0ACC3MY50</accession>
<proteinExistence type="predicted"/>